<dbReference type="VEuPathDB" id="FungiDB:ATEG_09743"/>
<accession>Q0C991</accession>
<protein>
    <submittedName>
        <fullName evidence="2">Uncharacterized protein</fullName>
    </submittedName>
</protein>
<sequence>MKLVSIILGALTLGMCSFAAPVAESDSTLSNLVYHWHGCGAGILVSVLGTHHAYKLTSDSVIQIAIVRPAKIVFKLRRAIHLMYIVGKTAILTAAGRARRDNTASQFRLWWSLRVEDSAYKVQDVLCWVPFNISAYPS</sequence>
<dbReference type="RefSeq" id="XP_001218365.1">
    <property type="nucleotide sequence ID" value="XM_001218364.1"/>
</dbReference>
<feature type="signal peptide" evidence="1">
    <location>
        <begin position="1"/>
        <end position="19"/>
    </location>
</feature>
<dbReference type="Proteomes" id="UP000007963">
    <property type="component" value="Unassembled WGS sequence"/>
</dbReference>
<dbReference type="AlphaFoldDB" id="Q0C991"/>
<proteinExistence type="predicted"/>
<keyword evidence="1" id="KW-0732">Signal</keyword>
<reference evidence="3" key="1">
    <citation type="submission" date="2005-09" db="EMBL/GenBank/DDBJ databases">
        <title>Annotation of the Aspergillus terreus NIH2624 genome.</title>
        <authorList>
            <person name="Birren B.W."/>
            <person name="Lander E.S."/>
            <person name="Galagan J.E."/>
            <person name="Nusbaum C."/>
            <person name="Devon K."/>
            <person name="Henn M."/>
            <person name="Ma L.-J."/>
            <person name="Jaffe D.B."/>
            <person name="Butler J."/>
            <person name="Alvarez P."/>
            <person name="Gnerre S."/>
            <person name="Grabherr M."/>
            <person name="Kleber M."/>
            <person name="Mauceli E.W."/>
            <person name="Brockman W."/>
            <person name="Rounsley S."/>
            <person name="Young S.K."/>
            <person name="LaButti K."/>
            <person name="Pushparaj V."/>
            <person name="DeCaprio D."/>
            <person name="Crawford M."/>
            <person name="Koehrsen M."/>
            <person name="Engels R."/>
            <person name="Montgomery P."/>
            <person name="Pearson M."/>
            <person name="Howarth C."/>
            <person name="Larson L."/>
            <person name="Luoma S."/>
            <person name="White J."/>
            <person name="Alvarado L."/>
            <person name="Kodira C.D."/>
            <person name="Zeng Q."/>
            <person name="Oleary S."/>
            <person name="Yandava C."/>
            <person name="Denning D.W."/>
            <person name="Nierman W.C."/>
            <person name="Milne T."/>
            <person name="Madden K."/>
        </authorList>
    </citation>
    <scope>NUCLEOTIDE SEQUENCE [LARGE SCALE GENOMIC DNA]</scope>
    <source>
        <strain evidence="3">NIH 2624 / FGSC A1156</strain>
    </source>
</reference>
<dbReference type="EMBL" id="CH476608">
    <property type="protein sequence ID" value="EAU29934.1"/>
    <property type="molecule type" value="Genomic_DNA"/>
</dbReference>
<evidence type="ECO:0000313" key="2">
    <source>
        <dbReference type="EMBL" id="EAU29934.1"/>
    </source>
</evidence>
<dbReference type="GeneID" id="4354512"/>
<feature type="chain" id="PRO_5004169993" evidence="1">
    <location>
        <begin position="20"/>
        <end position="138"/>
    </location>
</feature>
<evidence type="ECO:0000256" key="1">
    <source>
        <dbReference type="SAM" id="SignalP"/>
    </source>
</evidence>
<dbReference type="HOGENOM" id="CLU_1854851_0_0_1"/>
<name>Q0C991_ASPTN</name>
<evidence type="ECO:0000313" key="3">
    <source>
        <dbReference type="Proteomes" id="UP000007963"/>
    </source>
</evidence>
<gene>
    <name evidence="2" type="ORF">ATEG_09743</name>
</gene>
<organism evidence="2 3">
    <name type="scientific">Aspergillus terreus (strain NIH 2624 / FGSC A1156)</name>
    <dbReference type="NCBI Taxonomy" id="341663"/>
    <lineage>
        <taxon>Eukaryota</taxon>
        <taxon>Fungi</taxon>
        <taxon>Dikarya</taxon>
        <taxon>Ascomycota</taxon>
        <taxon>Pezizomycotina</taxon>
        <taxon>Eurotiomycetes</taxon>
        <taxon>Eurotiomycetidae</taxon>
        <taxon>Eurotiales</taxon>
        <taxon>Aspergillaceae</taxon>
        <taxon>Aspergillus</taxon>
        <taxon>Aspergillus subgen. Circumdati</taxon>
    </lineage>
</organism>